<protein>
    <submittedName>
        <fullName evidence="2">Uncharacterized protein</fullName>
    </submittedName>
</protein>
<feature type="compositionally biased region" description="Basic and acidic residues" evidence="1">
    <location>
        <begin position="104"/>
        <end position="125"/>
    </location>
</feature>
<proteinExistence type="predicted"/>
<evidence type="ECO:0000313" key="2">
    <source>
        <dbReference type="EMBL" id="KPA36316.1"/>
    </source>
</evidence>
<feature type="region of interest" description="Disordered" evidence="1">
    <location>
        <begin position="78"/>
        <end position="158"/>
    </location>
</feature>
<sequence>AAAIAVAQRIAEAQATEAVHEEGEIACLLAKKARKGKLLKKDQERLSALEHNAAKRAEARAAREIAEAKTAHALSAPAADKVDLSEPSFTFPTLDDDYNSVKPSVDRDIPAPDQPHTKNKDESFAEHASSNSPSSNDNDWQCMGISPSSASDDFDLIG</sequence>
<dbReference type="EMBL" id="JXCE01000676">
    <property type="protein sequence ID" value="KPA36316.1"/>
    <property type="molecule type" value="Genomic_DNA"/>
</dbReference>
<accession>A0A0M9ENK0</accession>
<gene>
    <name evidence="2" type="ORF">FLAG1_10924</name>
</gene>
<reference evidence="2 3" key="1">
    <citation type="submission" date="2015-04" db="EMBL/GenBank/DDBJ databases">
        <title>The draft genome sequence of Fusarium langsethiae, a T-2/HT-2 mycotoxin producer.</title>
        <authorList>
            <person name="Lysoe E."/>
            <person name="Divon H.H."/>
            <person name="Terzi V."/>
            <person name="Orru L."/>
            <person name="Lamontanara A."/>
            <person name="Kolseth A.-K."/>
            <person name="Frandsen R.J."/>
            <person name="Nielsen K."/>
            <person name="Thrane U."/>
        </authorList>
    </citation>
    <scope>NUCLEOTIDE SEQUENCE [LARGE SCALE GENOMIC DNA]</scope>
    <source>
        <strain evidence="2 3">Fl201059</strain>
    </source>
</reference>
<feature type="non-terminal residue" evidence="2">
    <location>
        <position position="1"/>
    </location>
</feature>
<dbReference type="AlphaFoldDB" id="A0A0M9ENK0"/>
<organism evidence="2 3">
    <name type="scientific">Fusarium langsethiae</name>
    <dbReference type="NCBI Taxonomy" id="179993"/>
    <lineage>
        <taxon>Eukaryota</taxon>
        <taxon>Fungi</taxon>
        <taxon>Dikarya</taxon>
        <taxon>Ascomycota</taxon>
        <taxon>Pezizomycotina</taxon>
        <taxon>Sordariomycetes</taxon>
        <taxon>Hypocreomycetidae</taxon>
        <taxon>Hypocreales</taxon>
        <taxon>Nectriaceae</taxon>
        <taxon>Fusarium</taxon>
    </lineage>
</organism>
<keyword evidence="3" id="KW-1185">Reference proteome</keyword>
<evidence type="ECO:0000256" key="1">
    <source>
        <dbReference type="SAM" id="MobiDB-lite"/>
    </source>
</evidence>
<dbReference type="Proteomes" id="UP000037904">
    <property type="component" value="Unassembled WGS sequence"/>
</dbReference>
<evidence type="ECO:0000313" key="3">
    <source>
        <dbReference type="Proteomes" id="UP000037904"/>
    </source>
</evidence>
<feature type="compositionally biased region" description="Low complexity" evidence="1">
    <location>
        <begin position="129"/>
        <end position="139"/>
    </location>
</feature>
<comment type="caution">
    <text evidence="2">The sequence shown here is derived from an EMBL/GenBank/DDBJ whole genome shotgun (WGS) entry which is preliminary data.</text>
</comment>
<name>A0A0M9ENK0_FUSLA</name>